<comment type="caution">
    <text evidence="1">The sequence shown here is derived from an EMBL/GenBank/DDBJ whole genome shotgun (WGS) entry which is preliminary data.</text>
</comment>
<dbReference type="Proteomes" id="UP000185860">
    <property type="component" value="Unassembled WGS sequence"/>
</dbReference>
<protein>
    <submittedName>
        <fullName evidence="1">Uncharacterized protein</fullName>
    </submittedName>
</protein>
<dbReference type="STRING" id="454136.NIES2119_23220"/>
<proteinExistence type="predicted"/>
<dbReference type="EMBL" id="MRCE01000029">
    <property type="protein sequence ID" value="OKH33490.1"/>
    <property type="molecule type" value="Genomic_DNA"/>
</dbReference>
<dbReference type="OrthoDB" id="454565at2"/>
<dbReference type="AlphaFoldDB" id="A0A1U7IAG3"/>
<sequence>MSWIFSLSAECGEEQTAAEQFSDYFNRASWILSNKNQSQCQTGIFQDIEDNWWCRVTPSGIAEVGIDKPETAYIMTEIGILLYQHLRFAPKFRYALVGLEVDEFRTYNELLEESSPQSFPGLVLAETIWQLVGSPPDFRLFSSGYVWKPYQGEVYQPLMVSSDLKNKLNELLSVG</sequence>
<accession>A0A1U7IAG3</accession>
<organism evidence="1 2">
    <name type="scientific">[Phormidium ambiguum] IAM M-71</name>
    <dbReference type="NCBI Taxonomy" id="454136"/>
    <lineage>
        <taxon>Bacteria</taxon>
        <taxon>Bacillati</taxon>
        <taxon>Cyanobacteriota</taxon>
        <taxon>Cyanophyceae</taxon>
        <taxon>Oscillatoriophycideae</taxon>
        <taxon>Aerosakkonematales</taxon>
        <taxon>Aerosakkonemataceae</taxon>
        <taxon>Floridanema</taxon>
    </lineage>
</organism>
<name>A0A1U7IAG3_9CYAN</name>
<dbReference type="RefSeq" id="WP_073595879.1">
    <property type="nucleotide sequence ID" value="NZ_MRCE01000029.1"/>
</dbReference>
<reference evidence="1 2" key="1">
    <citation type="submission" date="2016-11" db="EMBL/GenBank/DDBJ databases">
        <title>Draft Genome Sequences of Nine Cyanobacterial Strains from Diverse Habitats.</title>
        <authorList>
            <person name="Zhu T."/>
            <person name="Hou S."/>
            <person name="Lu X."/>
            <person name="Hess W.R."/>
        </authorList>
    </citation>
    <scope>NUCLEOTIDE SEQUENCE [LARGE SCALE GENOMIC DNA]</scope>
    <source>
        <strain evidence="1 2">IAM M-71</strain>
    </source>
</reference>
<evidence type="ECO:0000313" key="1">
    <source>
        <dbReference type="EMBL" id="OKH33490.1"/>
    </source>
</evidence>
<gene>
    <name evidence="1" type="ORF">NIES2119_23220</name>
</gene>
<evidence type="ECO:0000313" key="2">
    <source>
        <dbReference type="Proteomes" id="UP000185860"/>
    </source>
</evidence>